<evidence type="ECO:0000259" key="2">
    <source>
        <dbReference type="Pfam" id="PF03816"/>
    </source>
</evidence>
<dbReference type="NCBIfam" id="TIGR00350">
    <property type="entry name" value="lytR_cpsA_psr"/>
    <property type="match status" value="1"/>
</dbReference>
<proteinExistence type="inferred from homology"/>
<accession>A0ABU2NX54</accession>
<dbReference type="Pfam" id="PF13399">
    <property type="entry name" value="LytR_C"/>
    <property type="match status" value="1"/>
</dbReference>
<comment type="similarity">
    <text evidence="1">Belongs to the LytR/CpsA/Psr (LCP) family.</text>
</comment>
<sequence>MSLLTRTRVRRAVLSAVLCGGLLAGAGAVVADGGNRLPVALAVPRTDVFAAAASRPADGPGLTFLLVGLDKRAGLSKAEKRRLHVGGEPCDCTDVMMLVHVSEDRERVSVISIPRDSYVSFARPDDAPPLTGTPVPAAGKINGAYKLGGPELTVRTVEKATGVRVDHYLEADFRSFVEAVDGLDGATVCTDEPMRDINSGLDLRPGTHHLDGRRSLQYVRARHIPPSGDLGRMRRQQHFLAELVDTFADRGVLDDPVALARTAGTLLTTLRADAELTTARLLVLGRALRDLDSGDTAFATVPLADFDHRVPGWGSTLVWDEDRARRLFDAVREDRPLTDEEAYALPAPGVPVAWAPSDVPVRVQGGPAAEGETRRVARALRGNGFDVRARASAAAEAPAPADASAGVPGTTEIRFRPADRRRAASLAAALPDAVLRPVRGHGRVLEVRVGRAGTRVVPVVHDRSSVQGAPAKGDILDCDGNG</sequence>
<dbReference type="Gene3D" id="3.40.630.190">
    <property type="entry name" value="LCP protein"/>
    <property type="match status" value="1"/>
</dbReference>
<reference evidence="5" key="1">
    <citation type="submission" date="2023-07" db="EMBL/GenBank/DDBJ databases">
        <title>30 novel species of actinomycetes from the DSMZ collection.</title>
        <authorList>
            <person name="Nouioui I."/>
        </authorList>
    </citation>
    <scope>NUCLEOTIDE SEQUENCE [LARGE SCALE GENOMIC DNA]</scope>
    <source>
        <strain evidence="5">DSM 42041</strain>
    </source>
</reference>
<evidence type="ECO:0000313" key="5">
    <source>
        <dbReference type="Proteomes" id="UP001183414"/>
    </source>
</evidence>
<feature type="domain" description="LytR/CpsA/Psr regulator C-terminal" evidence="3">
    <location>
        <begin position="358"/>
        <end position="450"/>
    </location>
</feature>
<evidence type="ECO:0000313" key="4">
    <source>
        <dbReference type="EMBL" id="MDT0381568.1"/>
    </source>
</evidence>
<keyword evidence="5" id="KW-1185">Reference proteome</keyword>
<protein>
    <submittedName>
        <fullName evidence="4">LCP family protein</fullName>
    </submittedName>
</protein>
<name>A0ABU2NX54_9ACTN</name>
<comment type="caution">
    <text evidence="4">The sequence shown here is derived from an EMBL/GenBank/DDBJ whole genome shotgun (WGS) entry which is preliminary data.</text>
</comment>
<evidence type="ECO:0000256" key="1">
    <source>
        <dbReference type="ARBA" id="ARBA00006068"/>
    </source>
</evidence>
<dbReference type="InterPro" id="IPR027381">
    <property type="entry name" value="LytR/CpsA/Psr_C"/>
</dbReference>
<dbReference type="PANTHER" id="PTHR33392">
    <property type="entry name" value="POLYISOPRENYL-TEICHOIC ACID--PEPTIDOGLYCAN TEICHOIC ACID TRANSFERASE TAGU"/>
    <property type="match status" value="1"/>
</dbReference>
<dbReference type="EMBL" id="JAVREQ010000023">
    <property type="protein sequence ID" value="MDT0381568.1"/>
    <property type="molecule type" value="Genomic_DNA"/>
</dbReference>
<feature type="domain" description="Cell envelope-related transcriptional attenuator" evidence="2">
    <location>
        <begin position="93"/>
        <end position="247"/>
    </location>
</feature>
<dbReference type="InterPro" id="IPR004474">
    <property type="entry name" value="LytR_CpsA_psr"/>
</dbReference>
<organism evidence="4 5">
    <name type="scientific">Streptomyces hazeniae</name>
    <dbReference type="NCBI Taxonomy" id="3075538"/>
    <lineage>
        <taxon>Bacteria</taxon>
        <taxon>Bacillati</taxon>
        <taxon>Actinomycetota</taxon>
        <taxon>Actinomycetes</taxon>
        <taxon>Kitasatosporales</taxon>
        <taxon>Streptomycetaceae</taxon>
        <taxon>Streptomyces</taxon>
    </lineage>
</organism>
<dbReference type="PANTHER" id="PTHR33392:SF6">
    <property type="entry name" value="POLYISOPRENYL-TEICHOIC ACID--PEPTIDOGLYCAN TEICHOIC ACID TRANSFERASE TAGU"/>
    <property type="match status" value="1"/>
</dbReference>
<gene>
    <name evidence="4" type="ORF">RM572_22675</name>
</gene>
<evidence type="ECO:0000259" key="3">
    <source>
        <dbReference type="Pfam" id="PF13399"/>
    </source>
</evidence>
<dbReference type="Proteomes" id="UP001183414">
    <property type="component" value="Unassembled WGS sequence"/>
</dbReference>
<dbReference type="RefSeq" id="WP_311675262.1">
    <property type="nucleotide sequence ID" value="NZ_JAVREQ010000023.1"/>
</dbReference>
<dbReference type="Pfam" id="PF03816">
    <property type="entry name" value="LytR_cpsA_psr"/>
    <property type="match status" value="1"/>
</dbReference>
<dbReference type="InterPro" id="IPR050922">
    <property type="entry name" value="LytR/CpsA/Psr_CW_biosynth"/>
</dbReference>